<evidence type="ECO:0000256" key="2">
    <source>
        <dbReference type="ARBA" id="ARBA00022630"/>
    </source>
</evidence>
<evidence type="ECO:0000256" key="1">
    <source>
        <dbReference type="ARBA" id="ARBA00005466"/>
    </source>
</evidence>
<dbReference type="PANTHER" id="PTHR42973:SF32">
    <property type="entry name" value="FAD-LINKED OXIDOREDUCTASE AFOF"/>
    <property type="match status" value="1"/>
</dbReference>
<protein>
    <submittedName>
        <fullName evidence="8">FAD-binding domain-containing protein</fullName>
    </submittedName>
</protein>
<dbReference type="InterPro" id="IPR050416">
    <property type="entry name" value="FAD-linked_Oxidoreductase"/>
</dbReference>
<dbReference type="AlphaFoldDB" id="A0A319D4X2"/>
<dbReference type="RefSeq" id="XP_025496323.1">
    <property type="nucleotide sequence ID" value="XM_025638978.1"/>
</dbReference>
<dbReference type="PROSITE" id="PS51387">
    <property type="entry name" value="FAD_PCMH"/>
    <property type="match status" value="1"/>
</dbReference>
<evidence type="ECO:0000256" key="6">
    <source>
        <dbReference type="SAM" id="SignalP"/>
    </source>
</evidence>
<dbReference type="GO" id="GO:0071949">
    <property type="term" value="F:FAD binding"/>
    <property type="evidence" value="ECO:0007669"/>
    <property type="project" value="InterPro"/>
</dbReference>
<feature type="domain" description="FAD-binding PCMH-type" evidence="7">
    <location>
        <begin position="78"/>
        <end position="249"/>
    </location>
</feature>
<keyword evidence="5" id="KW-0560">Oxidoreductase</keyword>
<dbReference type="GO" id="GO:0016491">
    <property type="term" value="F:oxidoreductase activity"/>
    <property type="evidence" value="ECO:0007669"/>
    <property type="project" value="UniProtKB-KW"/>
</dbReference>
<keyword evidence="4" id="KW-0274">FAD</keyword>
<dbReference type="Pfam" id="PF01565">
    <property type="entry name" value="FAD_binding_4"/>
    <property type="match status" value="1"/>
</dbReference>
<dbReference type="EMBL" id="KZ821677">
    <property type="protein sequence ID" value="PYH86123.1"/>
    <property type="molecule type" value="Genomic_DNA"/>
</dbReference>
<evidence type="ECO:0000259" key="7">
    <source>
        <dbReference type="PROSITE" id="PS51387"/>
    </source>
</evidence>
<dbReference type="PANTHER" id="PTHR42973">
    <property type="entry name" value="BINDING OXIDOREDUCTASE, PUTATIVE (AFU_ORTHOLOGUE AFUA_1G17690)-RELATED"/>
    <property type="match status" value="1"/>
</dbReference>
<evidence type="ECO:0000313" key="9">
    <source>
        <dbReference type="Proteomes" id="UP000248340"/>
    </source>
</evidence>
<accession>A0A319D4X2</accession>
<evidence type="ECO:0000256" key="4">
    <source>
        <dbReference type="ARBA" id="ARBA00022827"/>
    </source>
</evidence>
<proteinExistence type="inferred from homology"/>
<dbReference type="InterPro" id="IPR006094">
    <property type="entry name" value="Oxid_FAD_bind_N"/>
</dbReference>
<dbReference type="InterPro" id="IPR016169">
    <property type="entry name" value="FAD-bd_PCMH_sub2"/>
</dbReference>
<feature type="chain" id="PRO_5016241116" evidence="6">
    <location>
        <begin position="18"/>
        <end position="526"/>
    </location>
</feature>
<dbReference type="Gene3D" id="3.30.465.10">
    <property type="match status" value="1"/>
</dbReference>
<feature type="signal peptide" evidence="6">
    <location>
        <begin position="1"/>
        <end position="17"/>
    </location>
</feature>
<dbReference type="SUPFAM" id="SSF56176">
    <property type="entry name" value="FAD-binding/transporter-associated domain-like"/>
    <property type="match status" value="1"/>
</dbReference>
<reference evidence="8 9" key="1">
    <citation type="submission" date="2016-12" db="EMBL/GenBank/DDBJ databases">
        <title>The genomes of Aspergillus section Nigri reveals drivers in fungal speciation.</title>
        <authorList>
            <consortium name="DOE Joint Genome Institute"/>
            <person name="Vesth T.C."/>
            <person name="Nybo J."/>
            <person name="Theobald S."/>
            <person name="Brandl J."/>
            <person name="Frisvad J.C."/>
            <person name="Nielsen K.F."/>
            <person name="Lyhne E.K."/>
            <person name="Kogle M.E."/>
            <person name="Kuo A."/>
            <person name="Riley R."/>
            <person name="Clum A."/>
            <person name="Nolan M."/>
            <person name="Lipzen A."/>
            <person name="Salamov A."/>
            <person name="Henrissat B."/>
            <person name="Wiebenga A."/>
            <person name="De Vries R.P."/>
            <person name="Grigoriev I.V."/>
            <person name="Mortensen U.H."/>
            <person name="Andersen M.R."/>
            <person name="Baker S.E."/>
        </authorList>
    </citation>
    <scope>NUCLEOTIDE SEQUENCE [LARGE SCALE GENOMIC DNA]</scope>
    <source>
        <strain evidence="8 9">CBS 121591</strain>
    </source>
</reference>
<dbReference type="InterPro" id="IPR036318">
    <property type="entry name" value="FAD-bd_PCMH-like_sf"/>
</dbReference>
<dbReference type="InterPro" id="IPR016166">
    <property type="entry name" value="FAD-bd_PCMH"/>
</dbReference>
<dbReference type="Pfam" id="PF08031">
    <property type="entry name" value="BBE"/>
    <property type="match status" value="1"/>
</dbReference>
<keyword evidence="9" id="KW-1185">Reference proteome</keyword>
<dbReference type="STRING" id="1448315.A0A319D4X2"/>
<keyword evidence="3 6" id="KW-0732">Signal</keyword>
<dbReference type="OrthoDB" id="415825at2759"/>
<dbReference type="InterPro" id="IPR012951">
    <property type="entry name" value="BBE"/>
</dbReference>
<dbReference type="VEuPathDB" id="FungiDB:BO82DRAFT_397872"/>
<dbReference type="Proteomes" id="UP000248340">
    <property type="component" value="Unassembled WGS sequence"/>
</dbReference>
<dbReference type="GeneID" id="37141720"/>
<organism evidence="8 9">
    <name type="scientific">Aspergillus uvarum CBS 121591</name>
    <dbReference type="NCBI Taxonomy" id="1448315"/>
    <lineage>
        <taxon>Eukaryota</taxon>
        <taxon>Fungi</taxon>
        <taxon>Dikarya</taxon>
        <taxon>Ascomycota</taxon>
        <taxon>Pezizomycotina</taxon>
        <taxon>Eurotiomycetes</taxon>
        <taxon>Eurotiomycetidae</taxon>
        <taxon>Eurotiales</taxon>
        <taxon>Aspergillaceae</taxon>
        <taxon>Aspergillus</taxon>
        <taxon>Aspergillus subgen. Circumdati</taxon>
    </lineage>
</organism>
<evidence type="ECO:0000256" key="5">
    <source>
        <dbReference type="ARBA" id="ARBA00023002"/>
    </source>
</evidence>
<evidence type="ECO:0000256" key="3">
    <source>
        <dbReference type="ARBA" id="ARBA00022729"/>
    </source>
</evidence>
<dbReference type="Gene3D" id="3.40.462.20">
    <property type="match status" value="1"/>
</dbReference>
<sequence>MPCFFARISLRVQLALALTLALALALATHAPTYPDTASHNHTDLESLFRPVLSPGAQILYPSGPNWTDRIQQRWSAYQAPSYSGAIRVATVADVQNIIQLANAHDIPYLATGAGHGVSATLATLHAGINIDLSDFRYAHLSPAGDRLTVGGGTKFQEMWDVLYAAGKEIQTGAAQCVGALGATLGAGIGPLQGRRGLMIDALESATLVTATGEVVTASQTENADLFWGLRGAGWNFGVVVEATYNVYEATNAGQLLEGDMLFAASANASVWETLREFDGEGLSDVLALTVVLGWNPGLDMATILVNIIYYGPPEAAEPYIQRFRALGPLRERVTPVLAWNKLYTKLFFSEDPSPCEHDLRLIYGGAGLKRTDVPTFVEYTDLFAAFAREYQGRIAASVVFSRFPTQAVRDVDDAEDMAYAFREIETHVLFKATFVDADDAVEEGVNAWVVQSREWFARTSGFEDSDRQGQLVLYNNYAHGDEGPEVWYGKQNLVRLAALKRKWDPFEKFSFYHPVPVDYGVESWRD</sequence>
<comment type="similarity">
    <text evidence="1">Belongs to the oxygen-dependent FAD-linked oxidoreductase family.</text>
</comment>
<evidence type="ECO:0000313" key="8">
    <source>
        <dbReference type="EMBL" id="PYH86123.1"/>
    </source>
</evidence>
<keyword evidence="2" id="KW-0285">Flavoprotein</keyword>
<name>A0A319D4X2_9EURO</name>
<gene>
    <name evidence="8" type="ORF">BO82DRAFT_397872</name>
</gene>